<dbReference type="SUPFAM" id="SSF56399">
    <property type="entry name" value="ADP-ribosylation"/>
    <property type="match status" value="1"/>
</dbReference>
<dbReference type="PANTHER" id="PTHR10339">
    <property type="entry name" value="ADP-RIBOSYLTRANSFERASE"/>
    <property type="match status" value="1"/>
</dbReference>
<name>A0A5F8GJM6_MONDO</name>
<dbReference type="PROSITE" id="PS01291">
    <property type="entry name" value="ART"/>
    <property type="match status" value="1"/>
</dbReference>
<reference evidence="12" key="3">
    <citation type="submission" date="2025-09" db="UniProtKB">
        <authorList>
            <consortium name="Ensembl"/>
        </authorList>
    </citation>
    <scope>IDENTIFICATION</scope>
</reference>
<dbReference type="Ensembl" id="ENSMODT00000060855.1">
    <property type="protein sequence ID" value="ENSMODP00000047371.1"/>
    <property type="gene ID" value="ENSMODG00000045501.1"/>
</dbReference>
<feature type="transmembrane region" description="Helical" evidence="11">
    <location>
        <begin position="6"/>
        <end position="26"/>
    </location>
</feature>
<protein>
    <recommendedName>
        <fullName evidence="10">NAD(P)(+)--arginine ADP-ribosyltransferase</fullName>
        <ecNumber evidence="10">2.4.2.31</ecNumber>
    </recommendedName>
    <alternativeName>
        <fullName evidence="10">Mono(ADP-ribosyl)transferase</fullName>
    </alternativeName>
</protein>
<comment type="similarity">
    <text evidence="1 10">Belongs to the Arg-specific ADP-ribosyltransferase family.</text>
</comment>
<evidence type="ECO:0000256" key="4">
    <source>
        <dbReference type="ARBA" id="ARBA00022695"/>
    </source>
</evidence>
<dbReference type="AlphaFoldDB" id="A0A5F8GJM6"/>
<evidence type="ECO:0000256" key="6">
    <source>
        <dbReference type="ARBA" id="ARBA00022857"/>
    </source>
</evidence>
<dbReference type="InterPro" id="IPR050999">
    <property type="entry name" value="ADP-ribosyltransferase_ARG"/>
</dbReference>
<dbReference type="GO" id="GO:0016779">
    <property type="term" value="F:nucleotidyltransferase activity"/>
    <property type="evidence" value="ECO:0007669"/>
    <property type="project" value="UniProtKB-KW"/>
</dbReference>
<keyword evidence="11" id="KW-1133">Transmembrane helix</keyword>
<evidence type="ECO:0000256" key="2">
    <source>
        <dbReference type="ARBA" id="ARBA00022676"/>
    </source>
</evidence>
<evidence type="ECO:0000256" key="1">
    <source>
        <dbReference type="ARBA" id="ARBA00009558"/>
    </source>
</evidence>
<evidence type="ECO:0000313" key="12">
    <source>
        <dbReference type="Ensembl" id="ENSMODP00000047371.1"/>
    </source>
</evidence>
<keyword evidence="2 10" id="KW-0328">Glycosyltransferase</keyword>
<dbReference type="Gene3D" id="3.90.176.10">
    <property type="entry name" value="Toxin ADP-ribosyltransferase, Chain A, domain 1"/>
    <property type="match status" value="1"/>
</dbReference>
<proteinExistence type="inferred from homology"/>
<dbReference type="Proteomes" id="UP000002280">
    <property type="component" value="Chromosome 4"/>
</dbReference>
<evidence type="ECO:0000256" key="7">
    <source>
        <dbReference type="ARBA" id="ARBA00023027"/>
    </source>
</evidence>
<evidence type="ECO:0000256" key="11">
    <source>
        <dbReference type="SAM" id="Phobius"/>
    </source>
</evidence>
<keyword evidence="11" id="KW-0812">Transmembrane</keyword>
<dbReference type="InParanoid" id="A0A5F8GJM6"/>
<keyword evidence="6 10" id="KW-0521">NADP</keyword>
<evidence type="ECO:0000256" key="10">
    <source>
        <dbReference type="RuleBase" id="RU361228"/>
    </source>
</evidence>
<dbReference type="FunFam" id="3.90.176.10:FF:000001">
    <property type="entry name" value="NAD(P)(+)--arginine ADP-ribosyltransferase"/>
    <property type="match status" value="1"/>
</dbReference>
<comment type="catalytic activity">
    <reaction evidence="9 10">
        <text>L-arginyl-[protein] + NAD(+) = N(omega)-(ADP-D-ribosyl)-L-arginyl-[protein] + nicotinamide + H(+)</text>
        <dbReference type="Rhea" id="RHEA:19149"/>
        <dbReference type="Rhea" id="RHEA-COMP:10532"/>
        <dbReference type="Rhea" id="RHEA-COMP:15087"/>
        <dbReference type="ChEBI" id="CHEBI:15378"/>
        <dbReference type="ChEBI" id="CHEBI:17154"/>
        <dbReference type="ChEBI" id="CHEBI:29965"/>
        <dbReference type="ChEBI" id="CHEBI:57540"/>
        <dbReference type="ChEBI" id="CHEBI:142554"/>
        <dbReference type="EC" id="2.4.2.31"/>
    </reaction>
</comment>
<dbReference type="PRINTS" id="PR00970">
    <property type="entry name" value="RIBTRNSFRASE"/>
</dbReference>
<evidence type="ECO:0000256" key="3">
    <source>
        <dbReference type="ARBA" id="ARBA00022679"/>
    </source>
</evidence>
<keyword evidence="11" id="KW-0472">Membrane</keyword>
<evidence type="ECO:0000256" key="8">
    <source>
        <dbReference type="ARBA" id="ARBA00023157"/>
    </source>
</evidence>
<dbReference type="GO" id="GO:0106274">
    <property type="term" value="F:NAD+-protein-arginine ADP-ribosyltransferase activity"/>
    <property type="evidence" value="ECO:0007669"/>
    <property type="project" value="UniProtKB-EC"/>
</dbReference>
<dbReference type="PROSITE" id="PS51996">
    <property type="entry name" value="TR_MART"/>
    <property type="match status" value="1"/>
</dbReference>
<dbReference type="Pfam" id="PF01129">
    <property type="entry name" value="ART"/>
    <property type="match status" value="1"/>
</dbReference>
<keyword evidence="7 10" id="KW-0520">NAD</keyword>
<accession>A0A5F8GJM6</accession>
<keyword evidence="4" id="KW-0548">Nucleotidyltransferase</keyword>
<evidence type="ECO:0000313" key="13">
    <source>
        <dbReference type="Proteomes" id="UP000002280"/>
    </source>
</evidence>
<dbReference type="GO" id="GO:0003950">
    <property type="term" value="F:NAD+ poly-ADP-ribosyltransferase activity"/>
    <property type="evidence" value="ECO:0000318"/>
    <property type="project" value="GO_Central"/>
</dbReference>
<dbReference type="EC" id="2.4.2.31" evidence="10"/>
<keyword evidence="8" id="KW-1015">Disulfide bond</keyword>
<dbReference type="InterPro" id="IPR000768">
    <property type="entry name" value="ART"/>
</dbReference>
<keyword evidence="5" id="KW-0732">Signal</keyword>
<keyword evidence="3 10" id="KW-0808">Transferase</keyword>
<reference evidence="12" key="2">
    <citation type="submission" date="2025-08" db="UniProtKB">
        <authorList>
            <consortium name="Ensembl"/>
        </authorList>
    </citation>
    <scope>IDENTIFICATION</scope>
</reference>
<keyword evidence="13" id="KW-1185">Reference proteome</keyword>
<sequence length="396" mass="45032">MDLKWKIIIIIIFIAFPIIALVTYEVKVGFRKNYMSLETNAFDDQYKGCETEMMKNAEYLLAKEREKDTDLNNVWKEAEKKWNTLLPRFTLRPIDKPFKIAIIAYTNLEIPFYKKFNNAVRTCCKSRNDYMENFHFKAFHFYLTRAVQSLAAPCKTVYRGTALKFYPDKTGKMRFGQFASSSMDINVAKNFSGDSGTLYNITSCFGASIQHLSYEESQKEVLIPPYQVFSVSTFESSFLGLHTVSLKYKDVCSNFNCAYLGGELGCLRRGRSKLGSAESSLEAIMSRLSLNNMDQITGLCMLYVCPCPRDPHGLFKHIDHGKGMRKRMDGYDMTSEIISWKRGEPRTVPAPTSCASFMMGNRAGKDRQLLEAPYVWGLLSAVSKSNAGLELNLSLP</sequence>
<dbReference type="GeneTree" id="ENSGT01030000234601"/>
<dbReference type="Bgee" id="ENSMODG00000045501">
    <property type="expression patterns" value="Expressed in lung and 6 other cell types or tissues"/>
</dbReference>
<dbReference type="PANTHER" id="PTHR10339:SF24">
    <property type="entry name" value="T-CELL ECTO-ADP-RIBOSYLTRANSFERASE 1-RELATED"/>
    <property type="match status" value="1"/>
</dbReference>
<reference evidence="12 13" key="1">
    <citation type="journal article" date="2007" name="Nature">
        <title>Genome of the marsupial Monodelphis domestica reveals innovation in non-coding sequences.</title>
        <authorList>
            <person name="Mikkelsen T.S."/>
            <person name="Wakefield M.J."/>
            <person name="Aken B."/>
            <person name="Amemiya C.T."/>
            <person name="Chang J.L."/>
            <person name="Duke S."/>
            <person name="Garber M."/>
            <person name="Gentles A.J."/>
            <person name="Goodstadt L."/>
            <person name="Heger A."/>
            <person name="Jurka J."/>
            <person name="Kamal M."/>
            <person name="Mauceli E."/>
            <person name="Searle S.M."/>
            <person name="Sharpe T."/>
            <person name="Baker M.L."/>
            <person name="Batzer M.A."/>
            <person name="Benos P.V."/>
            <person name="Belov K."/>
            <person name="Clamp M."/>
            <person name="Cook A."/>
            <person name="Cuff J."/>
            <person name="Das R."/>
            <person name="Davidow L."/>
            <person name="Deakin J.E."/>
            <person name="Fazzari M.J."/>
            <person name="Glass J.L."/>
            <person name="Grabherr M."/>
            <person name="Greally J.M."/>
            <person name="Gu W."/>
            <person name="Hore T.A."/>
            <person name="Huttley G.A."/>
            <person name="Kleber M."/>
            <person name="Jirtle R.L."/>
            <person name="Koina E."/>
            <person name="Lee J.T."/>
            <person name="Mahony S."/>
            <person name="Marra M.A."/>
            <person name="Miller R.D."/>
            <person name="Nicholls R.D."/>
            <person name="Oda M."/>
            <person name="Papenfuss A.T."/>
            <person name="Parra Z.E."/>
            <person name="Pollock D.D."/>
            <person name="Ray D.A."/>
            <person name="Schein J.E."/>
            <person name="Speed T.P."/>
            <person name="Thompson K."/>
            <person name="VandeBerg J.L."/>
            <person name="Wade C.M."/>
            <person name="Walker J.A."/>
            <person name="Waters P.D."/>
            <person name="Webber C."/>
            <person name="Weidman J.R."/>
            <person name="Xie X."/>
            <person name="Zody M.C."/>
            <person name="Baldwin J."/>
            <person name="Abdouelleil A."/>
            <person name="Abdulkadir J."/>
            <person name="Abebe A."/>
            <person name="Abera B."/>
            <person name="Abreu J."/>
            <person name="Acer S.C."/>
            <person name="Aftuck L."/>
            <person name="Alexander A."/>
            <person name="An P."/>
            <person name="Anderson E."/>
            <person name="Anderson S."/>
            <person name="Arachi H."/>
            <person name="Azer M."/>
            <person name="Bachantsang P."/>
            <person name="Barry A."/>
            <person name="Bayul T."/>
            <person name="Berlin A."/>
            <person name="Bessette D."/>
            <person name="Bloom T."/>
            <person name="Bloom T."/>
            <person name="Boguslavskiy L."/>
            <person name="Bonnet C."/>
            <person name="Boukhgalter B."/>
            <person name="Bourzgui I."/>
            <person name="Brown A."/>
            <person name="Cahill P."/>
            <person name="Channer S."/>
            <person name="Cheshatsang Y."/>
            <person name="Chuda L."/>
            <person name="Citroen M."/>
            <person name="Collymore A."/>
            <person name="Cooke P."/>
            <person name="Costello M."/>
            <person name="D'Aco K."/>
            <person name="Daza R."/>
            <person name="De Haan G."/>
            <person name="DeGray S."/>
            <person name="DeMaso C."/>
            <person name="Dhargay N."/>
            <person name="Dooley K."/>
            <person name="Dooley E."/>
            <person name="Doricent M."/>
            <person name="Dorje P."/>
            <person name="Dorjee K."/>
            <person name="Dupes A."/>
            <person name="Elong R."/>
            <person name="Falk J."/>
            <person name="Farina A."/>
            <person name="Faro S."/>
            <person name="Ferguson D."/>
            <person name="Fisher S."/>
            <person name="Foley C.D."/>
            <person name="Franke A."/>
            <person name="Friedrich D."/>
            <person name="Gadbois L."/>
            <person name="Gearin G."/>
            <person name="Gearin C.R."/>
            <person name="Giannoukos G."/>
            <person name="Goode T."/>
            <person name="Graham J."/>
            <person name="Grandbois E."/>
            <person name="Grewal S."/>
            <person name="Gyaltsen K."/>
            <person name="Hafez N."/>
            <person name="Hagos B."/>
            <person name="Hall J."/>
            <person name="Henson C."/>
            <person name="Hollinger A."/>
            <person name="Honan T."/>
            <person name="Huard M.D."/>
            <person name="Hughes L."/>
            <person name="Hurhula B."/>
            <person name="Husby M.E."/>
            <person name="Kamat A."/>
            <person name="Kanga B."/>
            <person name="Kashin S."/>
            <person name="Khazanovich D."/>
            <person name="Kisner P."/>
            <person name="Lance K."/>
            <person name="Lara M."/>
            <person name="Lee W."/>
            <person name="Lennon N."/>
            <person name="Letendre F."/>
            <person name="LeVine R."/>
            <person name="Lipovsky A."/>
            <person name="Liu X."/>
            <person name="Liu J."/>
            <person name="Liu S."/>
            <person name="Lokyitsang T."/>
            <person name="Lokyitsang Y."/>
            <person name="Lubonja R."/>
            <person name="Lui A."/>
            <person name="MacDonald P."/>
            <person name="Magnisalis V."/>
            <person name="Maru K."/>
            <person name="Matthews C."/>
            <person name="McCusker W."/>
            <person name="McDonough S."/>
            <person name="Mehta T."/>
            <person name="Meldrim J."/>
            <person name="Meneus L."/>
            <person name="Mihai O."/>
            <person name="Mihalev A."/>
            <person name="Mihova T."/>
            <person name="Mittelman R."/>
            <person name="Mlenga V."/>
            <person name="Montmayeur A."/>
            <person name="Mulrain L."/>
            <person name="Navidi A."/>
            <person name="Naylor J."/>
            <person name="Negash T."/>
            <person name="Nguyen T."/>
            <person name="Nguyen N."/>
            <person name="Nicol R."/>
            <person name="Norbu C."/>
            <person name="Norbu N."/>
            <person name="Novod N."/>
            <person name="O'Neill B."/>
            <person name="Osman S."/>
            <person name="Markiewicz E."/>
            <person name="Oyono O.L."/>
            <person name="Patti C."/>
            <person name="Phunkhang P."/>
            <person name="Pierre F."/>
            <person name="Priest M."/>
            <person name="Raghuraman S."/>
            <person name="Rege F."/>
            <person name="Reyes R."/>
            <person name="Rise C."/>
            <person name="Rogov P."/>
            <person name="Ross K."/>
            <person name="Ryan E."/>
            <person name="Settipalli S."/>
            <person name="Shea T."/>
            <person name="Sherpa N."/>
            <person name="Shi L."/>
            <person name="Shih D."/>
            <person name="Sparrow T."/>
            <person name="Spaulding J."/>
            <person name="Stalker J."/>
            <person name="Stange-Thomann N."/>
            <person name="Stavropoulos S."/>
            <person name="Stone C."/>
            <person name="Strader C."/>
            <person name="Tesfaye S."/>
            <person name="Thomson T."/>
            <person name="Thoulutsang Y."/>
            <person name="Thoulutsang D."/>
            <person name="Topham K."/>
            <person name="Topping I."/>
            <person name="Tsamla T."/>
            <person name="Vassiliev H."/>
            <person name="Vo A."/>
            <person name="Wangchuk T."/>
            <person name="Wangdi T."/>
            <person name="Weiand M."/>
            <person name="Wilkinson J."/>
            <person name="Wilson A."/>
            <person name="Yadav S."/>
            <person name="Young G."/>
            <person name="Yu Q."/>
            <person name="Zembek L."/>
            <person name="Zhong D."/>
            <person name="Zimmer A."/>
            <person name="Zwirko Z."/>
            <person name="Jaffe D.B."/>
            <person name="Alvarez P."/>
            <person name="Brockman W."/>
            <person name="Butler J."/>
            <person name="Chin C."/>
            <person name="Gnerre S."/>
            <person name="MacCallum I."/>
            <person name="Graves J.A."/>
            <person name="Ponting C.P."/>
            <person name="Breen M."/>
            <person name="Samollow P.B."/>
            <person name="Lander E.S."/>
            <person name="Lindblad-Toh K."/>
        </authorList>
    </citation>
    <scope>NUCLEOTIDE SEQUENCE [LARGE SCALE GENOMIC DNA]</scope>
</reference>
<organism evidence="12 13">
    <name type="scientific">Monodelphis domestica</name>
    <name type="common">Gray short-tailed opossum</name>
    <dbReference type="NCBI Taxonomy" id="13616"/>
    <lineage>
        <taxon>Eukaryota</taxon>
        <taxon>Metazoa</taxon>
        <taxon>Chordata</taxon>
        <taxon>Craniata</taxon>
        <taxon>Vertebrata</taxon>
        <taxon>Euteleostomi</taxon>
        <taxon>Mammalia</taxon>
        <taxon>Metatheria</taxon>
        <taxon>Didelphimorphia</taxon>
        <taxon>Didelphidae</taxon>
        <taxon>Monodelphis</taxon>
    </lineage>
</organism>
<evidence type="ECO:0000256" key="5">
    <source>
        <dbReference type="ARBA" id="ARBA00022729"/>
    </source>
</evidence>
<evidence type="ECO:0000256" key="9">
    <source>
        <dbReference type="ARBA" id="ARBA00047597"/>
    </source>
</evidence>